<dbReference type="InterPro" id="IPR020084">
    <property type="entry name" value="NUDIX_hydrolase_CS"/>
</dbReference>
<dbReference type="RefSeq" id="WP_255913617.1">
    <property type="nucleotide sequence ID" value="NZ_JANFQO010000006.1"/>
</dbReference>
<comment type="caution">
    <text evidence="5">The sequence shown here is derived from an EMBL/GenBank/DDBJ whole genome shotgun (WGS) entry which is preliminary data.</text>
</comment>
<dbReference type="PROSITE" id="PS00893">
    <property type="entry name" value="NUDIX_BOX"/>
    <property type="match status" value="1"/>
</dbReference>
<dbReference type="InterPro" id="IPR020476">
    <property type="entry name" value="Nudix_hydrolase"/>
</dbReference>
<evidence type="ECO:0000313" key="6">
    <source>
        <dbReference type="Proteomes" id="UP001165498"/>
    </source>
</evidence>
<comment type="similarity">
    <text evidence="3">Belongs to the Nudix hydrolase family.</text>
</comment>
<dbReference type="InterPro" id="IPR015797">
    <property type="entry name" value="NUDIX_hydrolase-like_dom_sf"/>
</dbReference>
<dbReference type="PRINTS" id="PR00502">
    <property type="entry name" value="NUDIXFAMILY"/>
</dbReference>
<organism evidence="5 6">
    <name type="scientific">Tahibacter harae</name>
    <dbReference type="NCBI Taxonomy" id="2963937"/>
    <lineage>
        <taxon>Bacteria</taxon>
        <taxon>Pseudomonadati</taxon>
        <taxon>Pseudomonadota</taxon>
        <taxon>Gammaproteobacteria</taxon>
        <taxon>Lysobacterales</taxon>
        <taxon>Rhodanobacteraceae</taxon>
        <taxon>Tahibacter</taxon>
    </lineage>
</organism>
<dbReference type="EMBL" id="JANFQO010000006">
    <property type="protein sequence ID" value="MCQ4164721.1"/>
    <property type="molecule type" value="Genomic_DNA"/>
</dbReference>
<evidence type="ECO:0000256" key="2">
    <source>
        <dbReference type="ARBA" id="ARBA00022801"/>
    </source>
</evidence>
<dbReference type="SUPFAM" id="SSF55811">
    <property type="entry name" value="Nudix"/>
    <property type="match status" value="1"/>
</dbReference>
<evidence type="ECO:0000313" key="5">
    <source>
        <dbReference type="EMBL" id="MCQ4164721.1"/>
    </source>
</evidence>
<dbReference type="PROSITE" id="PS51462">
    <property type="entry name" value="NUDIX"/>
    <property type="match status" value="1"/>
</dbReference>
<keyword evidence="2 3" id="KW-0378">Hydrolase</keyword>
<dbReference type="GO" id="GO:0016787">
    <property type="term" value="F:hydrolase activity"/>
    <property type="evidence" value="ECO:0007669"/>
    <property type="project" value="UniProtKB-KW"/>
</dbReference>
<feature type="domain" description="Nudix hydrolase" evidence="4">
    <location>
        <begin position="4"/>
        <end position="135"/>
    </location>
</feature>
<dbReference type="InterPro" id="IPR000086">
    <property type="entry name" value="NUDIX_hydrolase_dom"/>
</dbReference>
<name>A0ABT1QR40_9GAMM</name>
<dbReference type="Pfam" id="PF00293">
    <property type="entry name" value="NUDIX"/>
    <property type="match status" value="1"/>
</dbReference>
<proteinExistence type="inferred from homology"/>
<accession>A0ABT1QR40</accession>
<dbReference type="PANTHER" id="PTHR43046">
    <property type="entry name" value="GDP-MANNOSE MANNOSYL HYDROLASE"/>
    <property type="match status" value="1"/>
</dbReference>
<evidence type="ECO:0000256" key="3">
    <source>
        <dbReference type="RuleBase" id="RU003476"/>
    </source>
</evidence>
<dbReference type="Gene3D" id="3.90.79.10">
    <property type="entry name" value="Nucleoside Triphosphate Pyrophosphohydrolase"/>
    <property type="match status" value="1"/>
</dbReference>
<dbReference type="PANTHER" id="PTHR43046:SF14">
    <property type="entry name" value="MUTT_NUDIX FAMILY PROTEIN"/>
    <property type="match status" value="1"/>
</dbReference>
<comment type="cofactor">
    <cofactor evidence="1">
        <name>Mg(2+)</name>
        <dbReference type="ChEBI" id="CHEBI:18420"/>
    </cofactor>
</comment>
<protein>
    <submittedName>
        <fullName evidence="5">NUDIX hydrolase</fullName>
    </submittedName>
</protein>
<gene>
    <name evidence="5" type="ORF">NM961_08365</name>
</gene>
<dbReference type="Proteomes" id="UP001165498">
    <property type="component" value="Unassembled WGS sequence"/>
</dbReference>
<evidence type="ECO:0000256" key="1">
    <source>
        <dbReference type="ARBA" id="ARBA00001946"/>
    </source>
</evidence>
<keyword evidence="6" id="KW-1185">Reference proteome</keyword>
<evidence type="ECO:0000259" key="4">
    <source>
        <dbReference type="PROSITE" id="PS51462"/>
    </source>
</evidence>
<sequence>MSIMQHRISAGALVEQDGCLLLVRHAVPGKYDFWVAPGGGVQGEESLEQAAAREVREETGLEVRVGPLAYIEEFHSPHTRHVKFWFLAEVLGGTLSADRAEARIEHIVETAWLARADFAGRAVFPPFLAGDYWERRAAGIAAPVRLPLRAMQFW</sequence>
<reference evidence="5" key="1">
    <citation type="submission" date="2022-07" db="EMBL/GenBank/DDBJ databases">
        <title>Tahibacter sp., a new gammaproteobacterium isolated from the silt sample collected at pig farm.</title>
        <authorList>
            <person name="Chen H."/>
        </authorList>
    </citation>
    <scope>NUCLEOTIDE SEQUENCE</scope>
    <source>
        <strain evidence="5">P2K</strain>
    </source>
</reference>